<dbReference type="PANTHER" id="PTHR33418">
    <property type="entry name" value="HELICASE-ASSOCIATED"/>
    <property type="match status" value="1"/>
</dbReference>
<sequence>MPSTAWEANFIRLKEFADRNGHCNVEYKGDLRYLAKWVGRQKSRKLSPEERTKLSDVGFDWRTQRQKEDDAWNALLVKLIDYRSKHGDCNVPQNYINDQQLGIWVANQRRLAKKDKVRRDRYEILSNIGFTWVLHQVHAKPRRKKTAYDDKWKIIFQDLVKYKERHKSCDVPYNYLESPELGAWVSTQRRVFKGTTFMYGPAKKMNVERANMLKSIGFNFNKNTEESSAITVSLPKKDGNDDGDGSKFAV</sequence>
<feature type="domain" description="Helicase-associated" evidence="2">
    <location>
        <begin position="69"/>
        <end position="130"/>
    </location>
</feature>
<feature type="region of interest" description="Disordered" evidence="1">
    <location>
        <begin position="231"/>
        <end position="250"/>
    </location>
</feature>
<proteinExistence type="predicted"/>
<gene>
    <name evidence="3" type="ORF">CDEB00056_LOCUS4173</name>
</gene>
<organism evidence="3">
    <name type="scientific">Chaetoceros debilis</name>
    <dbReference type="NCBI Taxonomy" id="122233"/>
    <lineage>
        <taxon>Eukaryota</taxon>
        <taxon>Sar</taxon>
        <taxon>Stramenopiles</taxon>
        <taxon>Ochrophyta</taxon>
        <taxon>Bacillariophyta</taxon>
        <taxon>Coscinodiscophyceae</taxon>
        <taxon>Chaetocerotophycidae</taxon>
        <taxon>Chaetocerotales</taxon>
        <taxon>Chaetocerotaceae</taxon>
        <taxon>Chaetoceros</taxon>
    </lineage>
</organism>
<evidence type="ECO:0000256" key="1">
    <source>
        <dbReference type="SAM" id="MobiDB-lite"/>
    </source>
</evidence>
<feature type="domain" description="Helicase-associated" evidence="2">
    <location>
        <begin position="4"/>
        <end position="59"/>
    </location>
</feature>
<feature type="domain" description="Helicase-associated" evidence="2">
    <location>
        <begin position="149"/>
        <end position="218"/>
    </location>
</feature>
<dbReference type="Gene3D" id="6.10.140.530">
    <property type="match status" value="3"/>
</dbReference>
<dbReference type="Pfam" id="PF03457">
    <property type="entry name" value="HA"/>
    <property type="match status" value="3"/>
</dbReference>
<reference evidence="3" key="1">
    <citation type="submission" date="2021-01" db="EMBL/GenBank/DDBJ databases">
        <authorList>
            <person name="Corre E."/>
            <person name="Pelletier E."/>
            <person name="Niang G."/>
            <person name="Scheremetjew M."/>
            <person name="Finn R."/>
            <person name="Kale V."/>
            <person name="Holt S."/>
            <person name="Cochrane G."/>
            <person name="Meng A."/>
            <person name="Brown T."/>
            <person name="Cohen L."/>
        </authorList>
    </citation>
    <scope>NUCLEOTIDE SEQUENCE</scope>
    <source>
        <strain evidence="3">MM31A-1</strain>
    </source>
</reference>
<dbReference type="InterPro" id="IPR005114">
    <property type="entry name" value="Helicase_assoc"/>
</dbReference>
<accession>A0A7S3PY70</accession>
<dbReference type="PANTHER" id="PTHR33418:SF1">
    <property type="entry name" value="HELICASE-ASSOCIATED DOMAIN-CONTAINING PROTEIN"/>
    <property type="match status" value="1"/>
</dbReference>
<protein>
    <recommendedName>
        <fullName evidence="2">Helicase-associated domain-containing protein</fullName>
    </recommendedName>
</protein>
<name>A0A7S3PY70_9STRA</name>
<dbReference type="AlphaFoldDB" id="A0A7S3PY70"/>
<dbReference type="EMBL" id="HBIO01005812">
    <property type="protein sequence ID" value="CAE0459332.1"/>
    <property type="molecule type" value="Transcribed_RNA"/>
</dbReference>
<evidence type="ECO:0000259" key="2">
    <source>
        <dbReference type="Pfam" id="PF03457"/>
    </source>
</evidence>
<evidence type="ECO:0000313" key="3">
    <source>
        <dbReference type="EMBL" id="CAE0459332.1"/>
    </source>
</evidence>